<dbReference type="SUPFAM" id="SSF56112">
    <property type="entry name" value="Protein kinase-like (PK-like)"/>
    <property type="match status" value="2"/>
</dbReference>
<dbReference type="AlphaFoldDB" id="N1R2P0"/>
<dbReference type="PANTHER" id="PTHR45707:SF70">
    <property type="entry name" value="PROTEIN KINASE DOMAIN-CONTAINING PROTEIN"/>
    <property type="match status" value="1"/>
</dbReference>
<accession>N1R2P0</accession>
<dbReference type="EnsemblPlants" id="EMT20566">
    <property type="protein sequence ID" value="EMT20566"/>
    <property type="gene ID" value="F775_08787"/>
</dbReference>
<dbReference type="InterPro" id="IPR001245">
    <property type="entry name" value="Ser-Thr/Tyr_kinase_cat_dom"/>
</dbReference>
<dbReference type="Gene3D" id="1.10.510.10">
    <property type="entry name" value="Transferase(Phosphotransferase) domain 1"/>
    <property type="match status" value="2"/>
</dbReference>
<sequence length="990" mass="111922">MAAPLPTDVVAAPFTPSVMHMRPADVWPPSFRQSQHAISAQTLGATNEGEAGNHIHIHNPYLYASYCLLESFLLAYSEMGGYEFQRAELDALEGVVRDPTAEPMSLTLPLLRHITNDFSHESRIGRGGFAVVYLGVLPSGLRIAVKRLSNIAYMNESAFQNEVFITMKATHKNTVRFMGYCSQIQRQFIKHHGRHVYAQLVKRLIFVEYAPKGTLDAHIDFQTSGGFFFLPQYPSFYPTIYNGAEKDKQSRRKTTSSSSRWVIELSPRRRRLPLRDFDHFTGALETSEDRDFSISLRDLHAGAFDIKALDEPFFRPKFGALSRLYPPRRVGGDDDGSDAHASPSKDRRRLQNLVTVPAKFFKCLRFRNFERIHASLFDLFLSISCDYGELDWNQRYQILKGICQDMFEEEETERIVENIAGTFGYMAPEFCTNNMVSFKAEIYSLGVVIGELLIGKKGWFDEDVRKLFVQQLKGLRKTLVKEGAFSSWENKYHQVRTCMEIGQDCIDPNPHKRPTLLEIIQRLNEAEDMNYSAASLWQSGDEESDLSDTEALETETTSEFLPSDEEPASVGKTGETSTQEPDKPDLVSKLPASVDLSDLKVLEKITDDFSHERIVGKDGTFKGCHKAFVYKGDIPRREMIAVKRLIGVEIPVEKFKREAEQFIRLDHKNIVKVASYCHDQSRGHRLVQFKGKPLPQLFNGPEQLLCYEYMHNGSLRDYLMGQGSREIDWQMRYKLIKGTCAGLDYLHKGRAGCPIVHLNLSPSNVLLDHNYIPRITGFDFSKLIGEKNTKSVVLKLNGPIAYLPPDFFHSKGTDLKYLATVDIYSLGLMILEIATQQEIKGIHGVLIKSIEENWREESQITRLYTSLGADELRQVKMCIDIGLDCVKSNPEKRPTAGAIMDWLNKESKPVPVSRAGAGVLPRPPVPTNINHAGRIQDGSTKLVVNRRRIFESFCVRTWPSCASAAAGVIRRECSLHGPDHALSAMGVVRT</sequence>
<dbReference type="GO" id="GO:0005524">
    <property type="term" value="F:ATP binding"/>
    <property type="evidence" value="ECO:0007669"/>
    <property type="project" value="UniProtKB-UniRule"/>
</dbReference>
<dbReference type="InterPro" id="IPR011009">
    <property type="entry name" value="Kinase-like_dom_sf"/>
</dbReference>
<name>N1R2P0_AEGTA</name>
<dbReference type="PROSITE" id="PS50011">
    <property type="entry name" value="PROTEIN_KINASE_DOM"/>
    <property type="match status" value="2"/>
</dbReference>
<dbReference type="InterPro" id="IPR017441">
    <property type="entry name" value="Protein_kinase_ATP_BS"/>
</dbReference>
<dbReference type="PROSITE" id="PS00107">
    <property type="entry name" value="PROTEIN_KINASE_ATP"/>
    <property type="match status" value="1"/>
</dbReference>
<feature type="compositionally biased region" description="Acidic residues" evidence="1">
    <location>
        <begin position="540"/>
        <end position="553"/>
    </location>
</feature>
<organism evidence="3">
    <name type="scientific">Aegilops tauschii</name>
    <name type="common">Tausch's goatgrass</name>
    <name type="synonym">Aegilops squarrosa</name>
    <dbReference type="NCBI Taxonomy" id="37682"/>
    <lineage>
        <taxon>Eukaryota</taxon>
        <taxon>Viridiplantae</taxon>
        <taxon>Streptophyta</taxon>
        <taxon>Embryophyta</taxon>
        <taxon>Tracheophyta</taxon>
        <taxon>Spermatophyta</taxon>
        <taxon>Magnoliopsida</taxon>
        <taxon>Liliopsida</taxon>
        <taxon>Poales</taxon>
        <taxon>Poaceae</taxon>
        <taxon>BOP clade</taxon>
        <taxon>Pooideae</taxon>
        <taxon>Triticodae</taxon>
        <taxon>Triticeae</taxon>
        <taxon>Triticinae</taxon>
        <taxon>Aegilops</taxon>
    </lineage>
</organism>
<reference evidence="3" key="1">
    <citation type="submission" date="2015-06" db="UniProtKB">
        <authorList>
            <consortium name="EnsemblPlants"/>
        </authorList>
    </citation>
    <scope>IDENTIFICATION</scope>
</reference>
<feature type="domain" description="Protein kinase" evidence="2">
    <location>
        <begin position="609"/>
        <end position="903"/>
    </location>
</feature>
<dbReference type="GO" id="GO:0004672">
    <property type="term" value="F:protein kinase activity"/>
    <property type="evidence" value="ECO:0007669"/>
    <property type="project" value="InterPro"/>
</dbReference>
<dbReference type="Pfam" id="PF00069">
    <property type="entry name" value="Pkinase"/>
    <property type="match status" value="2"/>
</dbReference>
<evidence type="ECO:0000256" key="1">
    <source>
        <dbReference type="SAM" id="MobiDB-lite"/>
    </source>
</evidence>
<proteinExistence type="predicted"/>
<feature type="domain" description="Protein kinase" evidence="2">
    <location>
        <begin position="118"/>
        <end position="527"/>
    </location>
</feature>
<evidence type="ECO:0000313" key="3">
    <source>
        <dbReference type="EnsemblPlants" id="EMT20566"/>
    </source>
</evidence>
<evidence type="ECO:0000259" key="2">
    <source>
        <dbReference type="PROSITE" id="PS50011"/>
    </source>
</evidence>
<dbReference type="InterPro" id="IPR000719">
    <property type="entry name" value="Prot_kinase_dom"/>
</dbReference>
<feature type="region of interest" description="Disordered" evidence="1">
    <location>
        <begin position="540"/>
        <end position="589"/>
    </location>
</feature>
<protein>
    <submittedName>
        <fullName evidence="3">Cysteine-rich receptor-like protein kinase 29</fullName>
    </submittedName>
</protein>
<dbReference type="Gene3D" id="3.30.200.20">
    <property type="entry name" value="Phosphorylase Kinase, domain 1"/>
    <property type="match status" value="2"/>
</dbReference>
<dbReference type="Pfam" id="PF07714">
    <property type="entry name" value="PK_Tyr_Ser-Thr"/>
    <property type="match status" value="1"/>
</dbReference>
<dbReference type="PANTHER" id="PTHR45707">
    <property type="entry name" value="C2 CALCIUM/LIPID-BINDING PLANT PHOSPHORIBOSYLTRANSFERASE FAMILY PROTEIN"/>
    <property type="match status" value="1"/>
</dbReference>